<feature type="non-terminal residue" evidence="2">
    <location>
        <position position="243"/>
    </location>
</feature>
<sequence length="243" mass="28035">MDEADINLNLGVSSGCEEMEEEQPISGILAEGRNKKERREQQVDLTKEAEERRENEQRLEKRGRQDDEEIIEEDGFVTVGKAADQFIPLIKVCDKPNNEFRPKPYWTPELSHSIAQRRLALKIFRNNPTPDNLTTLERLTAATKTAIQRARSNDWQTYCSSIDEQTSSSDMWKRMGWIKGIHSSRSYISNEQKLELLCTLAPDYTGRQSFHSFKSNNSELDNSFTIQEMTHCFKRKDTAPGND</sequence>
<accession>A0A922SBJ4</accession>
<evidence type="ECO:0000313" key="2">
    <source>
        <dbReference type="EMBL" id="KAH9631324.1"/>
    </source>
</evidence>
<evidence type="ECO:0000256" key="1">
    <source>
        <dbReference type="SAM" id="MobiDB-lite"/>
    </source>
</evidence>
<feature type="region of interest" description="Disordered" evidence="1">
    <location>
        <begin position="1"/>
        <end position="67"/>
    </location>
</feature>
<organism evidence="2 3">
    <name type="scientific">Spodoptera exigua</name>
    <name type="common">Beet armyworm</name>
    <name type="synonym">Noctua fulgens</name>
    <dbReference type="NCBI Taxonomy" id="7107"/>
    <lineage>
        <taxon>Eukaryota</taxon>
        <taxon>Metazoa</taxon>
        <taxon>Ecdysozoa</taxon>
        <taxon>Arthropoda</taxon>
        <taxon>Hexapoda</taxon>
        <taxon>Insecta</taxon>
        <taxon>Pterygota</taxon>
        <taxon>Neoptera</taxon>
        <taxon>Endopterygota</taxon>
        <taxon>Lepidoptera</taxon>
        <taxon>Glossata</taxon>
        <taxon>Ditrysia</taxon>
        <taxon>Noctuoidea</taxon>
        <taxon>Noctuidae</taxon>
        <taxon>Amphipyrinae</taxon>
        <taxon>Spodoptera</taxon>
    </lineage>
</organism>
<reference evidence="2" key="1">
    <citation type="journal article" date="2021" name="G3 (Bethesda)">
        <title>Genome and transcriptome analysis of the beet armyworm Spodoptera exigua reveals targets for pest control. .</title>
        <authorList>
            <person name="Simon S."/>
            <person name="Breeschoten T."/>
            <person name="Jansen H.J."/>
            <person name="Dirks R.P."/>
            <person name="Schranz M.E."/>
            <person name="Ros V.I.D."/>
        </authorList>
    </citation>
    <scope>NUCLEOTIDE SEQUENCE</scope>
    <source>
        <strain evidence="2">TB_SE_WUR_2020</strain>
    </source>
</reference>
<gene>
    <name evidence="2" type="ORF">HF086_002654</name>
</gene>
<proteinExistence type="predicted"/>
<feature type="compositionally biased region" description="Basic and acidic residues" evidence="1">
    <location>
        <begin position="32"/>
        <end position="65"/>
    </location>
</feature>
<comment type="caution">
    <text evidence="2">The sequence shown here is derived from an EMBL/GenBank/DDBJ whole genome shotgun (WGS) entry which is preliminary data.</text>
</comment>
<protein>
    <submittedName>
        <fullName evidence="2">Uncharacterized protein</fullName>
    </submittedName>
</protein>
<dbReference type="EMBL" id="JACEFF010000765">
    <property type="protein sequence ID" value="KAH9631324.1"/>
    <property type="molecule type" value="Genomic_DNA"/>
</dbReference>
<dbReference type="Proteomes" id="UP000814243">
    <property type="component" value="Unassembled WGS sequence"/>
</dbReference>
<dbReference type="AlphaFoldDB" id="A0A922SBJ4"/>
<name>A0A922SBJ4_SPOEX</name>
<evidence type="ECO:0000313" key="3">
    <source>
        <dbReference type="Proteomes" id="UP000814243"/>
    </source>
</evidence>